<gene>
    <name evidence="1" type="ORF">NCTC13229_06851</name>
</gene>
<sequence length="57" mass="6215">MGRAIKAENVLGWDCSVVDESDTEVARINKTWAGWGEAAVTSAGKYVVQIPRRLPDP</sequence>
<evidence type="ECO:0000313" key="1">
    <source>
        <dbReference type="EMBL" id="SPZ43316.1"/>
    </source>
</evidence>
<reference evidence="1 2" key="1">
    <citation type="submission" date="2018-06" db="EMBL/GenBank/DDBJ databases">
        <authorList>
            <consortium name="Pathogen Informatics"/>
            <person name="Doyle S."/>
        </authorList>
    </citation>
    <scope>NUCLEOTIDE SEQUENCE [LARGE SCALE GENOMIC DNA]</scope>
    <source>
        <strain evidence="1 2">NCTC13229</strain>
    </source>
</reference>
<organism evidence="1 2">
    <name type="scientific">Rhodococcus wratislaviensis</name>
    <name type="common">Tsukamurella wratislaviensis</name>
    <dbReference type="NCBI Taxonomy" id="44752"/>
    <lineage>
        <taxon>Bacteria</taxon>
        <taxon>Bacillati</taxon>
        <taxon>Actinomycetota</taxon>
        <taxon>Actinomycetes</taxon>
        <taxon>Mycobacteriales</taxon>
        <taxon>Nocardiaceae</taxon>
        <taxon>Rhodococcus</taxon>
    </lineage>
</organism>
<dbReference type="GO" id="GO:0017128">
    <property type="term" value="F:phospholipid scramblase activity"/>
    <property type="evidence" value="ECO:0007669"/>
    <property type="project" value="InterPro"/>
</dbReference>
<dbReference type="Pfam" id="PF03803">
    <property type="entry name" value="Scramblase"/>
    <property type="match status" value="1"/>
</dbReference>
<comment type="caution">
    <text evidence="1">The sequence shown here is derived from an EMBL/GenBank/DDBJ whole genome shotgun (WGS) entry which is preliminary data.</text>
</comment>
<name>A0AB38FPG1_RHOWR</name>
<protein>
    <submittedName>
        <fullName evidence="1">Uncharacterized protein</fullName>
    </submittedName>
</protein>
<evidence type="ECO:0000313" key="2">
    <source>
        <dbReference type="Proteomes" id="UP000251211"/>
    </source>
</evidence>
<dbReference type="Proteomes" id="UP000251211">
    <property type="component" value="Unassembled WGS sequence"/>
</dbReference>
<dbReference type="InterPro" id="IPR005552">
    <property type="entry name" value="Scramblase"/>
</dbReference>
<proteinExistence type="predicted"/>
<dbReference type="AlphaFoldDB" id="A0AB38FPG1"/>
<dbReference type="EMBL" id="UAUI01000028">
    <property type="protein sequence ID" value="SPZ43316.1"/>
    <property type="molecule type" value="Genomic_DNA"/>
</dbReference>
<accession>A0AB38FPG1</accession>